<evidence type="ECO:0000259" key="6">
    <source>
        <dbReference type="Pfam" id="PF01490"/>
    </source>
</evidence>
<feature type="transmembrane region" description="Helical" evidence="5">
    <location>
        <begin position="226"/>
        <end position="247"/>
    </location>
</feature>
<feature type="transmembrane region" description="Helical" evidence="5">
    <location>
        <begin position="202"/>
        <end position="219"/>
    </location>
</feature>
<evidence type="ECO:0000256" key="1">
    <source>
        <dbReference type="ARBA" id="ARBA00004141"/>
    </source>
</evidence>
<keyword evidence="3 5" id="KW-1133">Transmembrane helix</keyword>
<dbReference type="GO" id="GO:0005774">
    <property type="term" value="C:vacuolar membrane"/>
    <property type="evidence" value="ECO:0007669"/>
    <property type="project" value="TreeGrafter"/>
</dbReference>
<keyword evidence="4 5" id="KW-0472">Membrane</keyword>
<comment type="subcellular location">
    <subcellularLocation>
        <location evidence="1">Membrane</location>
        <topology evidence="1">Multi-pass membrane protein</topology>
    </subcellularLocation>
</comment>
<dbReference type="InterPro" id="IPR013057">
    <property type="entry name" value="AA_transpt_TM"/>
</dbReference>
<evidence type="ECO:0000313" key="8">
    <source>
        <dbReference type="Proteomes" id="UP001152747"/>
    </source>
</evidence>
<evidence type="ECO:0000256" key="5">
    <source>
        <dbReference type="SAM" id="Phobius"/>
    </source>
</evidence>
<evidence type="ECO:0000256" key="2">
    <source>
        <dbReference type="ARBA" id="ARBA00022692"/>
    </source>
</evidence>
<gene>
    <name evidence="7" type="ORF">CAMP_LOCUS4912</name>
</gene>
<evidence type="ECO:0000256" key="3">
    <source>
        <dbReference type="ARBA" id="ARBA00022989"/>
    </source>
</evidence>
<evidence type="ECO:0000313" key="7">
    <source>
        <dbReference type="EMBL" id="CAI5442275.1"/>
    </source>
</evidence>
<dbReference type="OrthoDB" id="1684102at2759"/>
<feature type="transmembrane region" description="Helical" evidence="5">
    <location>
        <begin position="162"/>
        <end position="182"/>
    </location>
</feature>
<dbReference type="AlphaFoldDB" id="A0A9P1ICP2"/>
<feature type="transmembrane region" description="Helical" evidence="5">
    <location>
        <begin position="390"/>
        <end position="410"/>
    </location>
</feature>
<sequence>MDRRLSQGIRRMSEGFLQIANTDRILDLHDLGMHNVASEYRLVSKCEEAEASLGPPRRKLTFVEMKEKISTKFALINLMKGMLGAGCFSVPLAFKQAGYLTGFGIIFTLGILSAICMIKLVKCSGYLSKINQSAPLDYGNMAYKATQASYKPLRRFAPISKFIVNSSLIILQLGICCVFYIFVVYHLHELLEFLMENPPSRATLFPLVLPAFILLCSLSSMRALSLVSLGGNFLMLIALAVIMFQLVTCEHKKLEDLPVYTDIRGIVTAAGAILYALEGQAMVLPLENRMKRPEDMTGPFGVLSIGVGMVVIIYSFAGFFGFLAFGDDVQDTVTLNLPNNELGIFVKSVLLLVVYSGFLIQIFPIVAMIWPMIKRKLKNSCGVQQTTKRIVHFAFRYAIVLIVFILAYSIPRLSDMVPLVGVTAGMLLALITIRTTPRTCIMMAAKGTRIFSGGVLELEEMILKVDT</sequence>
<feature type="domain" description="Amino acid transporter transmembrane" evidence="6">
    <location>
        <begin position="68"/>
        <end position="431"/>
    </location>
</feature>
<comment type="caution">
    <text evidence="7">The sequence shown here is derived from an EMBL/GenBank/DDBJ whole genome shotgun (WGS) entry which is preliminary data.</text>
</comment>
<keyword evidence="2 5" id="KW-0812">Transmembrane</keyword>
<feature type="transmembrane region" description="Helical" evidence="5">
    <location>
        <begin position="344"/>
        <end position="370"/>
    </location>
</feature>
<proteinExistence type="predicted"/>
<reference evidence="7" key="1">
    <citation type="submission" date="2022-11" db="EMBL/GenBank/DDBJ databases">
        <authorList>
            <person name="Kikuchi T."/>
        </authorList>
    </citation>
    <scope>NUCLEOTIDE SEQUENCE</scope>
    <source>
        <strain evidence="7">PS1010</strain>
    </source>
</reference>
<feature type="transmembrane region" description="Helical" evidence="5">
    <location>
        <begin position="73"/>
        <end position="94"/>
    </location>
</feature>
<organism evidence="7 8">
    <name type="scientific">Caenorhabditis angaria</name>
    <dbReference type="NCBI Taxonomy" id="860376"/>
    <lineage>
        <taxon>Eukaryota</taxon>
        <taxon>Metazoa</taxon>
        <taxon>Ecdysozoa</taxon>
        <taxon>Nematoda</taxon>
        <taxon>Chromadorea</taxon>
        <taxon>Rhabditida</taxon>
        <taxon>Rhabditina</taxon>
        <taxon>Rhabditomorpha</taxon>
        <taxon>Rhabditoidea</taxon>
        <taxon>Rhabditidae</taxon>
        <taxon>Peloderinae</taxon>
        <taxon>Caenorhabditis</taxon>
    </lineage>
</organism>
<dbReference type="PANTHER" id="PTHR22950:SF217">
    <property type="entry name" value="AMINO ACID TRANSPORTER TRANSMEMBRANE DOMAIN-CONTAINING PROTEIN"/>
    <property type="match status" value="1"/>
</dbReference>
<protein>
    <recommendedName>
        <fullName evidence="6">Amino acid transporter transmembrane domain-containing protein</fullName>
    </recommendedName>
</protein>
<evidence type="ECO:0000256" key="4">
    <source>
        <dbReference type="ARBA" id="ARBA00023136"/>
    </source>
</evidence>
<dbReference type="EMBL" id="CANHGI010000002">
    <property type="protein sequence ID" value="CAI5442275.1"/>
    <property type="molecule type" value="Genomic_DNA"/>
</dbReference>
<accession>A0A9P1ICP2</accession>
<keyword evidence="8" id="KW-1185">Reference proteome</keyword>
<name>A0A9P1ICP2_9PELO</name>
<feature type="transmembrane region" description="Helical" evidence="5">
    <location>
        <begin position="259"/>
        <end position="277"/>
    </location>
</feature>
<feature type="transmembrane region" description="Helical" evidence="5">
    <location>
        <begin position="416"/>
        <end position="433"/>
    </location>
</feature>
<dbReference type="GO" id="GO:0015179">
    <property type="term" value="F:L-amino acid transmembrane transporter activity"/>
    <property type="evidence" value="ECO:0007669"/>
    <property type="project" value="TreeGrafter"/>
</dbReference>
<feature type="transmembrane region" description="Helical" evidence="5">
    <location>
        <begin position="298"/>
        <end position="324"/>
    </location>
</feature>
<dbReference type="Pfam" id="PF01490">
    <property type="entry name" value="Aa_trans"/>
    <property type="match status" value="1"/>
</dbReference>
<dbReference type="Proteomes" id="UP001152747">
    <property type="component" value="Unassembled WGS sequence"/>
</dbReference>
<feature type="transmembrane region" description="Helical" evidence="5">
    <location>
        <begin position="100"/>
        <end position="121"/>
    </location>
</feature>
<dbReference type="PANTHER" id="PTHR22950">
    <property type="entry name" value="AMINO ACID TRANSPORTER"/>
    <property type="match status" value="1"/>
</dbReference>